<evidence type="ECO:0000313" key="2">
    <source>
        <dbReference type="EMBL" id="KAK7735878.1"/>
    </source>
</evidence>
<dbReference type="EMBL" id="JAJSPL020000036">
    <property type="protein sequence ID" value="KAK7735878.1"/>
    <property type="molecule type" value="Genomic_DNA"/>
</dbReference>
<gene>
    <name evidence="2" type="ORF">SLS53_007255</name>
</gene>
<evidence type="ECO:0008006" key="4">
    <source>
        <dbReference type="Google" id="ProtNLM"/>
    </source>
</evidence>
<feature type="compositionally biased region" description="Acidic residues" evidence="1">
    <location>
        <begin position="495"/>
        <end position="537"/>
    </location>
</feature>
<dbReference type="PANTHER" id="PTHR42107">
    <property type="entry name" value="YALI0D24453P"/>
    <property type="match status" value="1"/>
</dbReference>
<reference evidence="2 3" key="1">
    <citation type="journal article" date="2023" name="PLoS ONE">
        <title>Cytospora paraplurivora sp. nov. isolated from orchards with fruit tree decline syndrome in Ontario, Canada.</title>
        <authorList>
            <person name="Ilyukhin E."/>
            <person name="Nguyen H.D.T."/>
            <person name="Castle A.J."/>
            <person name="Ellouze W."/>
        </authorList>
    </citation>
    <scope>NUCLEOTIDE SEQUENCE [LARGE SCALE GENOMIC DNA]</scope>
    <source>
        <strain evidence="2 3">FDS-564</strain>
    </source>
</reference>
<feature type="compositionally biased region" description="Basic and acidic residues" evidence="1">
    <location>
        <begin position="640"/>
        <end position="661"/>
    </location>
</feature>
<feature type="region of interest" description="Disordered" evidence="1">
    <location>
        <begin position="678"/>
        <end position="711"/>
    </location>
</feature>
<feature type="region of interest" description="Disordered" evidence="1">
    <location>
        <begin position="44"/>
        <end position="70"/>
    </location>
</feature>
<feature type="region of interest" description="Disordered" evidence="1">
    <location>
        <begin position="1"/>
        <end position="29"/>
    </location>
</feature>
<name>A0AAN9U3C2_9PEZI</name>
<evidence type="ECO:0000313" key="3">
    <source>
        <dbReference type="Proteomes" id="UP001320245"/>
    </source>
</evidence>
<dbReference type="Proteomes" id="UP001320245">
    <property type="component" value="Unassembled WGS sequence"/>
</dbReference>
<feature type="compositionally biased region" description="Low complexity" evidence="1">
    <location>
        <begin position="623"/>
        <end position="639"/>
    </location>
</feature>
<proteinExistence type="predicted"/>
<protein>
    <recommendedName>
        <fullName evidence="4">WHIM1 domain-containing protein</fullName>
    </recommendedName>
</protein>
<evidence type="ECO:0000256" key="1">
    <source>
        <dbReference type="SAM" id="MobiDB-lite"/>
    </source>
</evidence>
<feature type="region of interest" description="Disordered" evidence="1">
    <location>
        <begin position="343"/>
        <end position="662"/>
    </location>
</feature>
<accession>A0AAN9U3C2</accession>
<feature type="compositionally biased region" description="Low complexity" evidence="1">
    <location>
        <begin position="393"/>
        <end position="408"/>
    </location>
</feature>
<dbReference type="AlphaFoldDB" id="A0AAN9U3C2"/>
<feature type="compositionally biased region" description="Basic and acidic residues" evidence="1">
    <location>
        <begin position="44"/>
        <end position="63"/>
    </location>
</feature>
<feature type="compositionally biased region" description="Basic and acidic residues" evidence="1">
    <location>
        <begin position="599"/>
        <end position="609"/>
    </location>
</feature>
<dbReference type="PANTHER" id="PTHR42107:SF1">
    <property type="entry name" value="WHIM1 DOMAIN-CONTAINING PROTEIN"/>
    <property type="match status" value="1"/>
</dbReference>
<keyword evidence="3" id="KW-1185">Reference proteome</keyword>
<feature type="compositionally biased region" description="Basic and acidic residues" evidence="1">
    <location>
        <begin position="698"/>
        <end position="711"/>
    </location>
</feature>
<comment type="caution">
    <text evidence="2">The sequence shown here is derived from an EMBL/GenBank/DDBJ whole genome shotgun (WGS) entry which is preliminary data.</text>
</comment>
<feature type="compositionally biased region" description="Basic and acidic residues" evidence="1">
    <location>
        <begin position="353"/>
        <end position="364"/>
    </location>
</feature>
<organism evidence="2 3">
    <name type="scientific">Cytospora paraplurivora</name>
    <dbReference type="NCBI Taxonomy" id="2898453"/>
    <lineage>
        <taxon>Eukaryota</taxon>
        <taxon>Fungi</taxon>
        <taxon>Dikarya</taxon>
        <taxon>Ascomycota</taxon>
        <taxon>Pezizomycotina</taxon>
        <taxon>Sordariomycetes</taxon>
        <taxon>Sordariomycetidae</taxon>
        <taxon>Diaporthales</taxon>
        <taxon>Cytosporaceae</taxon>
        <taxon>Cytospora</taxon>
    </lineage>
</organism>
<sequence>MADDSSDLSSLSSLSPAPSGDESEIELKPQNGILKFFHRVSKDEATEATKKEMSPPPRKREPSPPHQHVFADNPDIAFIVMFRKRFDPVMPRSLAHFGPLELEQDILQSPPAERVEHFLCVVLGLLLNRKQDIKYAKSFEMPPPRTRITYSEHRVGHYHKALNEDAINGPLFKPQWPRSWNGQSLLAGGATFHTITPEQRVGLRQPYYTPEAVLMPFSQVNLLKTLIIWALSHSDAVKAMVNTCYNQHKRTTDDLNQPLSVQPWGQDSDKRRYYLVEGDDNCSFRIYREGNPAALYNRPWISAAGSIDEAKALAEKLATVDGGQHSRKLSKSILNNIVNFEEKEEKRKRREYRRQQKERFRRPEPGFSLYEGRTRGKRVKYTYSDDEDFMTDSTGNRRSTRNTRNPSPIETGPVVTASGRQSRPPARLAADDLNNGDASAAPSVQGDAPLDGAGDVEMSEAPEIGPGGRPRRSAAVHHGTNGWDNPRKRRKEYTSDDEEEESEPDFGDDEEEDHVPQDETEDEEEFENEVVEDDDEVAAASPDSTDSRVVKLHIKVKFDKDGKAKKLPKVGHLFSASTPSNVRSSPDVDSRSDNSSSDVPDHEPERTADEITAAPLKRGGPEPASATVPPPSSTAVATSDDLKPESHQHDAIVTKNGDTKPETLSTISAIDERKVELAPRVPTPGPGGVPASLAFRGSPEKPHAVMFANRD</sequence>